<reference evidence="2" key="2">
    <citation type="submission" date="2022-01" db="EMBL/GenBank/DDBJ databases">
        <authorList>
            <person name="Yamashiro T."/>
            <person name="Shiraishi A."/>
            <person name="Satake H."/>
            <person name="Nakayama K."/>
        </authorList>
    </citation>
    <scope>NUCLEOTIDE SEQUENCE</scope>
</reference>
<dbReference type="SUPFAM" id="SSF57756">
    <property type="entry name" value="Retrovirus zinc finger-like domains"/>
    <property type="match status" value="1"/>
</dbReference>
<name>A0ABQ5ARM8_9ASTR</name>
<sequence length="272" mass="30727">MSSFHLQDLVATKVYDELSPLSQIDDVLFSRVIDLERSFLEHKQGFREDLCRSVVNSVVEELHRAIIDHQLPFEYTITSRSTDVMVLVLRVKKLFVIEQPLPTAPAADSEAQVLAQWNAVYDAYNEEEGKSVSSYVLKMKGYVEKLERLGYVLPQDISVRLILNVLTSGFAGFVATPQVMAIQGCRIQKANKKLLNAKGKGKGKDKGKDKPVYIPKPKNHKPSTKEHQAKDEACHHCKEVGHWKRNYPIYLAELIKKKKQVGTASSSCIFTI</sequence>
<gene>
    <name evidence="2" type="ORF">Tco_0838290</name>
</gene>
<comment type="caution">
    <text evidence="2">The sequence shown here is derived from an EMBL/GenBank/DDBJ whole genome shotgun (WGS) entry which is preliminary data.</text>
</comment>
<feature type="compositionally biased region" description="Basic and acidic residues" evidence="1">
    <location>
        <begin position="202"/>
        <end position="211"/>
    </location>
</feature>
<accession>A0ABQ5ARM8</accession>
<evidence type="ECO:0000313" key="2">
    <source>
        <dbReference type="EMBL" id="GJT03828.1"/>
    </source>
</evidence>
<organism evidence="2 3">
    <name type="scientific">Tanacetum coccineum</name>
    <dbReference type="NCBI Taxonomy" id="301880"/>
    <lineage>
        <taxon>Eukaryota</taxon>
        <taxon>Viridiplantae</taxon>
        <taxon>Streptophyta</taxon>
        <taxon>Embryophyta</taxon>
        <taxon>Tracheophyta</taxon>
        <taxon>Spermatophyta</taxon>
        <taxon>Magnoliopsida</taxon>
        <taxon>eudicotyledons</taxon>
        <taxon>Gunneridae</taxon>
        <taxon>Pentapetalae</taxon>
        <taxon>asterids</taxon>
        <taxon>campanulids</taxon>
        <taxon>Asterales</taxon>
        <taxon>Asteraceae</taxon>
        <taxon>Asteroideae</taxon>
        <taxon>Anthemideae</taxon>
        <taxon>Anthemidinae</taxon>
        <taxon>Tanacetum</taxon>
    </lineage>
</organism>
<evidence type="ECO:0000256" key="1">
    <source>
        <dbReference type="SAM" id="MobiDB-lite"/>
    </source>
</evidence>
<dbReference type="Proteomes" id="UP001151760">
    <property type="component" value="Unassembled WGS sequence"/>
</dbReference>
<keyword evidence="3" id="KW-1185">Reference proteome</keyword>
<reference evidence="2" key="1">
    <citation type="journal article" date="2022" name="Int. J. Mol. Sci.">
        <title>Draft Genome of Tanacetum Coccineum: Genomic Comparison of Closely Related Tanacetum-Family Plants.</title>
        <authorList>
            <person name="Yamashiro T."/>
            <person name="Shiraishi A."/>
            <person name="Nakayama K."/>
            <person name="Satake H."/>
        </authorList>
    </citation>
    <scope>NUCLEOTIDE SEQUENCE</scope>
</reference>
<feature type="compositionally biased region" description="Basic and acidic residues" evidence="1">
    <location>
        <begin position="223"/>
        <end position="233"/>
    </location>
</feature>
<evidence type="ECO:0000313" key="3">
    <source>
        <dbReference type="Proteomes" id="UP001151760"/>
    </source>
</evidence>
<proteinExistence type="predicted"/>
<feature type="region of interest" description="Disordered" evidence="1">
    <location>
        <begin position="196"/>
        <end position="233"/>
    </location>
</feature>
<protein>
    <submittedName>
        <fullName evidence="2">Retrotransposon protein, putative, ty1-copia subclass</fullName>
    </submittedName>
</protein>
<dbReference type="EMBL" id="BQNB010012460">
    <property type="protein sequence ID" value="GJT03828.1"/>
    <property type="molecule type" value="Genomic_DNA"/>
</dbReference>
<dbReference type="InterPro" id="IPR036875">
    <property type="entry name" value="Znf_CCHC_sf"/>
</dbReference>